<comment type="subcellular location">
    <subcellularLocation>
        <location evidence="1 12">Mitochondrion inner membrane</location>
        <topology evidence="1 12">Multi-pass membrane protein</topology>
    </subcellularLocation>
</comment>
<keyword evidence="8 12" id="KW-0496">Mitochondrion</keyword>
<dbReference type="CDD" id="cd03496">
    <property type="entry name" value="SQR_TypeC_CybS"/>
    <property type="match status" value="1"/>
</dbReference>
<comment type="caution">
    <text evidence="13">The sequence shown here is derived from an EMBL/GenBank/DDBJ whole genome shotgun (WGS) entry which is preliminary data.</text>
</comment>
<sequence>MASLATVRTAFGRTPQIHKRVFISAFHTARQNYASEAVSSSGSAKYPYIPGGPVLRGTVNDPTPFPAPNRMHGSHHWAFERLLAVALVPMTASAFAVSPTQYPVLDGVLAMSLVIHSHIGFDSMIVDYLHPRKFPIIGQIAKWGLRLLTSGALVGVYQFNTEDVGLTELVRRVWRA</sequence>
<keyword evidence="6 12" id="KW-0809">Transit peptide</keyword>
<dbReference type="OrthoDB" id="18577at2759"/>
<evidence type="ECO:0000256" key="8">
    <source>
        <dbReference type="ARBA" id="ARBA00023128"/>
    </source>
</evidence>
<dbReference type="GO" id="GO:0005743">
    <property type="term" value="C:mitochondrial inner membrane"/>
    <property type="evidence" value="ECO:0007669"/>
    <property type="project" value="UniProtKB-SubCell"/>
</dbReference>
<keyword evidence="13" id="KW-0830">Ubiquinone</keyword>
<keyword evidence="11" id="KW-0408">Iron</keyword>
<dbReference type="GO" id="GO:0020037">
    <property type="term" value="F:heme binding"/>
    <property type="evidence" value="ECO:0007669"/>
    <property type="project" value="TreeGrafter"/>
</dbReference>
<name>A0A5N5QD69_9AGAM</name>
<dbReference type="Proteomes" id="UP000383932">
    <property type="component" value="Unassembled WGS sequence"/>
</dbReference>
<dbReference type="AlphaFoldDB" id="A0A5N5QD69"/>
<dbReference type="EMBL" id="SSOP01000239">
    <property type="protein sequence ID" value="KAB5589695.1"/>
    <property type="molecule type" value="Genomic_DNA"/>
</dbReference>
<comment type="similarity">
    <text evidence="2 12">Belongs to the CybS family.</text>
</comment>
<dbReference type="GO" id="GO:0046872">
    <property type="term" value="F:metal ion binding"/>
    <property type="evidence" value="ECO:0007669"/>
    <property type="project" value="UniProtKB-KW"/>
</dbReference>
<keyword evidence="7" id="KW-1133">Transmembrane helix</keyword>
<evidence type="ECO:0000256" key="7">
    <source>
        <dbReference type="ARBA" id="ARBA00022989"/>
    </source>
</evidence>
<evidence type="ECO:0000256" key="2">
    <source>
        <dbReference type="ARBA" id="ARBA00007294"/>
    </source>
</evidence>
<feature type="binding site" description="axial binding residue" evidence="11">
    <location>
        <position position="116"/>
    </location>
    <ligand>
        <name>heme b</name>
        <dbReference type="ChEBI" id="CHEBI:60344"/>
        <note>ligand shared with SDHC</note>
    </ligand>
    <ligandPart>
        <name>Fe</name>
        <dbReference type="ChEBI" id="CHEBI:18248"/>
    </ligandPart>
</feature>
<protein>
    <recommendedName>
        <fullName evidence="12">Succinate dehydrogenase [ubiquinone] cytochrome b small subunit</fullName>
    </recommendedName>
</protein>
<evidence type="ECO:0000256" key="12">
    <source>
        <dbReference type="RuleBase" id="RU364031"/>
    </source>
</evidence>
<evidence type="ECO:0000256" key="3">
    <source>
        <dbReference type="ARBA" id="ARBA00022448"/>
    </source>
</evidence>
<evidence type="ECO:0000256" key="10">
    <source>
        <dbReference type="PIRSR" id="PIRSR607992-1"/>
    </source>
</evidence>
<evidence type="ECO:0000313" key="14">
    <source>
        <dbReference type="Proteomes" id="UP000383932"/>
    </source>
</evidence>
<dbReference type="GO" id="GO:0006121">
    <property type="term" value="P:mitochondrial electron transport, succinate to ubiquinone"/>
    <property type="evidence" value="ECO:0007669"/>
    <property type="project" value="TreeGrafter"/>
</dbReference>
<evidence type="ECO:0000256" key="9">
    <source>
        <dbReference type="ARBA" id="ARBA00023136"/>
    </source>
</evidence>
<evidence type="ECO:0000256" key="11">
    <source>
        <dbReference type="PIRSR" id="PIRSR607992-2"/>
    </source>
</evidence>
<accession>A0A5N5QD69</accession>
<evidence type="ECO:0000256" key="6">
    <source>
        <dbReference type="ARBA" id="ARBA00022946"/>
    </source>
</evidence>
<keyword evidence="3" id="KW-0813">Transport</keyword>
<proteinExistence type="inferred from homology"/>
<gene>
    <name evidence="13" type="ORF">CTheo_6862</name>
</gene>
<dbReference type="PANTHER" id="PTHR13337">
    <property type="entry name" value="SUCCINATE DEHYDROGENASE"/>
    <property type="match status" value="1"/>
</dbReference>
<dbReference type="GO" id="GO:0006099">
    <property type="term" value="P:tricarboxylic acid cycle"/>
    <property type="evidence" value="ECO:0007669"/>
    <property type="project" value="TreeGrafter"/>
</dbReference>
<dbReference type="Pfam" id="PF05328">
    <property type="entry name" value="CybS"/>
    <property type="match status" value="1"/>
</dbReference>
<feature type="binding site" evidence="10">
    <location>
        <position position="128"/>
    </location>
    <ligand>
        <name>a ubiquinone</name>
        <dbReference type="ChEBI" id="CHEBI:16389"/>
        <note>ligand shared with IP/SDHB</note>
    </ligand>
</feature>
<keyword evidence="4" id="KW-0812">Transmembrane</keyword>
<keyword evidence="9 12" id="KW-0472">Membrane</keyword>
<dbReference type="SUPFAM" id="SSF81343">
    <property type="entry name" value="Fumarate reductase respiratory complex transmembrane subunits"/>
    <property type="match status" value="1"/>
</dbReference>
<keyword evidence="5 12" id="KW-0999">Mitochondrion inner membrane</keyword>
<dbReference type="Gene3D" id="1.20.1300.10">
    <property type="entry name" value="Fumarate reductase/succinate dehydrogenase, transmembrane subunit"/>
    <property type="match status" value="1"/>
</dbReference>
<keyword evidence="14" id="KW-1185">Reference proteome</keyword>
<evidence type="ECO:0000256" key="1">
    <source>
        <dbReference type="ARBA" id="ARBA00004448"/>
    </source>
</evidence>
<evidence type="ECO:0000313" key="13">
    <source>
        <dbReference type="EMBL" id="KAB5589695.1"/>
    </source>
</evidence>
<reference evidence="13 14" key="1">
    <citation type="journal article" date="2019" name="Fungal Biol. Biotechnol.">
        <title>Draft genome sequence of fastidious pathogen Ceratobasidium theobromae, which causes vascular-streak dieback in Theobroma cacao.</title>
        <authorList>
            <person name="Ali S.S."/>
            <person name="Asman A."/>
            <person name="Shao J."/>
            <person name="Firmansyah A.P."/>
            <person name="Susilo A.W."/>
            <person name="Rosmana A."/>
            <person name="McMahon P."/>
            <person name="Junaid M."/>
            <person name="Guest D."/>
            <person name="Kheng T.Y."/>
            <person name="Meinhardt L.W."/>
            <person name="Bailey B.A."/>
        </authorList>
    </citation>
    <scope>NUCLEOTIDE SEQUENCE [LARGE SCALE GENOMIC DNA]</scope>
    <source>
        <strain evidence="13 14">CT2</strain>
    </source>
</reference>
<evidence type="ECO:0000256" key="5">
    <source>
        <dbReference type="ARBA" id="ARBA00022792"/>
    </source>
</evidence>
<dbReference type="GO" id="GO:0048039">
    <property type="term" value="F:ubiquinone binding"/>
    <property type="evidence" value="ECO:0007669"/>
    <property type="project" value="TreeGrafter"/>
</dbReference>
<organism evidence="13 14">
    <name type="scientific">Ceratobasidium theobromae</name>
    <dbReference type="NCBI Taxonomy" id="1582974"/>
    <lineage>
        <taxon>Eukaryota</taxon>
        <taxon>Fungi</taxon>
        <taxon>Dikarya</taxon>
        <taxon>Basidiomycota</taxon>
        <taxon>Agaricomycotina</taxon>
        <taxon>Agaricomycetes</taxon>
        <taxon>Cantharellales</taxon>
        <taxon>Ceratobasidiaceae</taxon>
        <taxon>Ceratobasidium</taxon>
    </lineage>
</organism>
<keyword evidence="11" id="KW-0479">Metal-binding</keyword>
<evidence type="ECO:0000256" key="4">
    <source>
        <dbReference type="ARBA" id="ARBA00022692"/>
    </source>
</evidence>
<dbReference type="PANTHER" id="PTHR13337:SF2">
    <property type="entry name" value="SUCCINATE DEHYDROGENASE [UBIQUINONE] CYTOCHROME B SMALL SUBUNIT, MITOCHONDRIAL"/>
    <property type="match status" value="1"/>
</dbReference>
<dbReference type="InterPro" id="IPR034804">
    <property type="entry name" value="SQR/QFR_C/D"/>
</dbReference>
<dbReference type="InterPro" id="IPR007992">
    <property type="entry name" value="CybS"/>
</dbReference>